<dbReference type="STRING" id="1033802.SSPSH_002553"/>
<comment type="caution">
    <text evidence="4">The sequence shown here is derived from an EMBL/GenBank/DDBJ whole genome shotgun (WGS) entry which is preliminary data.</text>
</comment>
<organism evidence="4 5">
    <name type="scientific">Salinisphaera shabanensis E1L3A</name>
    <dbReference type="NCBI Taxonomy" id="1033802"/>
    <lineage>
        <taxon>Bacteria</taxon>
        <taxon>Pseudomonadati</taxon>
        <taxon>Pseudomonadota</taxon>
        <taxon>Gammaproteobacteria</taxon>
        <taxon>Salinisphaerales</taxon>
        <taxon>Salinisphaeraceae</taxon>
        <taxon>Salinisphaera</taxon>
    </lineage>
</organism>
<name>F7QCF7_9GAMM</name>
<evidence type="ECO:0000313" key="4">
    <source>
        <dbReference type="EMBL" id="ERJ18472.1"/>
    </source>
</evidence>
<keyword evidence="1" id="KW-0460">Magnesium</keyword>
<dbReference type="Pfam" id="PF12804">
    <property type="entry name" value="NTP_transf_3"/>
    <property type="match status" value="1"/>
</dbReference>
<reference evidence="4 5" key="2">
    <citation type="journal article" date="2013" name="PLoS ONE">
        <title>INDIGO - INtegrated Data Warehouse of MIcrobial GenOmes with Examples from the Red Sea Extremophiles.</title>
        <authorList>
            <person name="Alam I."/>
            <person name="Antunes A."/>
            <person name="Kamau A.A."/>
            <person name="Ba Alawi W."/>
            <person name="Kalkatawi M."/>
            <person name="Stingl U."/>
            <person name="Bajic V.B."/>
        </authorList>
    </citation>
    <scope>NUCLEOTIDE SEQUENCE [LARGE SCALE GENOMIC DNA]</scope>
    <source>
        <strain evidence="4 5">E1L3A</strain>
    </source>
</reference>
<evidence type="ECO:0000256" key="2">
    <source>
        <dbReference type="SAM" id="MobiDB-lite"/>
    </source>
</evidence>
<dbReference type="EMBL" id="AFNV02000018">
    <property type="protein sequence ID" value="ERJ18472.1"/>
    <property type="molecule type" value="Genomic_DNA"/>
</dbReference>
<proteinExistence type="predicted"/>
<dbReference type="Gene3D" id="3.90.550.10">
    <property type="entry name" value="Spore Coat Polysaccharide Biosynthesis Protein SpsA, Chain A"/>
    <property type="match status" value="1"/>
</dbReference>
<keyword evidence="4" id="KW-0548">Nucleotidyltransferase</keyword>
<dbReference type="PANTHER" id="PTHR43777">
    <property type="entry name" value="MOLYBDENUM COFACTOR CYTIDYLYLTRANSFERASE"/>
    <property type="match status" value="1"/>
</dbReference>
<keyword evidence="5" id="KW-1185">Reference proteome</keyword>
<dbReference type="eggNOG" id="COG2068">
    <property type="taxonomic scope" value="Bacteria"/>
</dbReference>
<dbReference type="Proteomes" id="UP000006242">
    <property type="component" value="Unassembled WGS sequence"/>
</dbReference>
<protein>
    <submittedName>
        <fullName evidence="4">Glucosamine-1-phosphate N-acetyltransferase protein</fullName>
        <ecNumber evidence="4">2.7.7.23</ecNumber>
    </submittedName>
</protein>
<dbReference type="PANTHER" id="PTHR43777:SF1">
    <property type="entry name" value="MOLYBDENUM COFACTOR CYTIDYLYLTRANSFERASE"/>
    <property type="match status" value="1"/>
</dbReference>
<dbReference type="OrthoDB" id="5298023at2"/>
<evidence type="ECO:0000259" key="3">
    <source>
        <dbReference type="Pfam" id="PF12804"/>
    </source>
</evidence>
<gene>
    <name evidence="4" type="ORF">SSPSH_002553</name>
</gene>
<feature type="domain" description="MobA-like NTP transferase" evidence="3">
    <location>
        <begin position="4"/>
        <end position="167"/>
    </location>
</feature>
<dbReference type="InterPro" id="IPR025877">
    <property type="entry name" value="MobA-like_NTP_Trfase"/>
</dbReference>
<dbReference type="GO" id="GO:0003977">
    <property type="term" value="F:UDP-N-acetylglucosamine diphosphorylase activity"/>
    <property type="evidence" value="ECO:0007669"/>
    <property type="project" value="UniProtKB-EC"/>
</dbReference>
<dbReference type="EC" id="2.7.7.23" evidence="4"/>
<dbReference type="RefSeq" id="WP_006914640.1">
    <property type="nucleotide sequence ID" value="NZ_AFNV02000018.1"/>
</dbReference>
<reference evidence="4 5" key="1">
    <citation type="journal article" date="2011" name="J. Bacteriol.">
        <title>Genome sequence of Salinisphaera shabanensis, a gammaproteobacterium from the harsh, variable environment of the brine-seawater interface of the Shaban Deep in the Red Sea.</title>
        <authorList>
            <person name="Antunes A."/>
            <person name="Alam I."/>
            <person name="Bajic V.B."/>
            <person name="Stingl U."/>
        </authorList>
    </citation>
    <scope>NUCLEOTIDE SEQUENCE [LARGE SCALE GENOMIC DNA]</scope>
    <source>
        <strain evidence="4 5">E1L3A</strain>
    </source>
</reference>
<feature type="region of interest" description="Disordered" evidence="2">
    <location>
        <begin position="195"/>
        <end position="217"/>
    </location>
</feature>
<accession>F7QCF7</accession>
<dbReference type="AlphaFoldDB" id="F7QCF7"/>
<keyword evidence="4" id="KW-0808">Transferase</keyword>
<sequence length="217" mass="23775">MIGAIVLAGGASTRYGHDSKLLAWLAGRTVIARSVAVLDDQPVRPVIVVTGRERQRVRRAVQAQATGSRRYRWVHNPNYRSGMAESLRCGLGALPTRCDAALIMLGDMPGIEKRTISRLCRLWRPGLDYVRPVCAGRPGHPVIVSRRLFPDLARLDGDRGAKAILDQVPATRFRVLDAPAGCLRDVDTPAAARRAERSFNRGHSQNQTGTISSSFMV</sequence>
<evidence type="ECO:0000313" key="5">
    <source>
        <dbReference type="Proteomes" id="UP000006242"/>
    </source>
</evidence>
<dbReference type="CDD" id="cd04182">
    <property type="entry name" value="GT_2_like_f"/>
    <property type="match status" value="1"/>
</dbReference>
<evidence type="ECO:0000256" key="1">
    <source>
        <dbReference type="ARBA" id="ARBA00022842"/>
    </source>
</evidence>
<feature type="compositionally biased region" description="Polar residues" evidence="2">
    <location>
        <begin position="201"/>
        <end position="217"/>
    </location>
</feature>
<dbReference type="InterPro" id="IPR029044">
    <property type="entry name" value="Nucleotide-diphossugar_trans"/>
</dbReference>
<dbReference type="SUPFAM" id="SSF53448">
    <property type="entry name" value="Nucleotide-diphospho-sugar transferases"/>
    <property type="match status" value="1"/>
</dbReference>